<dbReference type="EMBL" id="CP009920">
    <property type="protein sequence ID" value="AJI24296.1"/>
    <property type="molecule type" value="Genomic_DNA"/>
</dbReference>
<name>A0A0B6ALA7_PRIM2</name>
<dbReference type="KEGG" id="bmeg:BG04_1506"/>
<reference evidence="5 6" key="1">
    <citation type="journal article" date="2015" name="Genome Announc.">
        <title>Complete genome sequences for 35 biothreat assay-relevant bacillus species.</title>
        <authorList>
            <person name="Johnson S.L."/>
            <person name="Daligault H.E."/>
            <person name="Davenport K.W."/>
            <person name="Jaissle J."/>
            <person name="Frey K.G."/>
            <person name="Ladner J.T."/>
            <person name="Broomall S.M."/>
            <person name="Bishop-Lilly K.A."/>
            <person name="Bruce D.C."/>
            <person name="Gibbons H.S."/>
            <person name="Coyne S.R."/>
            <person name="Lo C.C."/>
            <person name="Meincke L."/>
            <person name="Munk A.C."/>
            <person name="Koroleva G.I."/>
            <person name="Rosenzweig C.N."/>
            <person name="Palacios G.F."/>
            <person name="Redden C.L."/>
            <person name="Minogue T.D."/>
            <person name="Chain P.S."/>
        </authorList>
    </citation>
    <scope>NUCLEOTIDE SEQUENCE [LARGE SCALE GENOMIC DNA]</scope>
    <source>
        <strain evidence="6">ATCC 14581 / DSM 32 / JCM 2506 / NBRC 15308 / NCIMB 9376 / NCTC 10342 / NRRL B-14308 / VKM B-512</strain>
    </source>
</reference>
<proteinExistence type="predicted"/>
<keyword evidence="4" id="KW-0472">Membrane</keyword>
<evidence type="ECO:0000313" key="5">
    <source>
        <dbReference type="EMBL" id="AJI24296.1"/>
    </source>
</evidence>
<dbReference type="PANTHER" id="PTHR23526">
    <property type="entry name" value="INTEGRAL MEMBRANE TRANSPORT PROTEIN-RELATED"/>
    <property type="match status" value="1"/>
</dbReference>
<keyword evidence="3" id="KW-1133">Transmembrane helix</keyword>
<dbReference type="SUPFAM" id="SSF103473">
    <property type="entry name" value="MFS general substrate transporter"/>
    <property type="match status" value="1"/>
</dbReference>
<evidence type="ECO:0000313" key="6">
    <source>
        <dbReference type="Proteomes" id="UP000031829"/>
    </source>
</evidence>
<dbReference type="PROSITE" id="PS00217">
    <property type="entry name" value="SUGAR_TRANSPORT_2"/>
    <property type="match status" value="1"/>
</dbReference>
<dbReference type="AlphaFoldDB" id="A0A0B6ALA7"/>
<dbReference type="RefSeq" id="WP_013059197.1">
    <property type="nucleotide sequence ID" value="NZ_BCVB01000008.1"/>
</dbReference>
<evidence type="ECO:0000256" key="1">
    <source>
        <dbReference type="ARBA" id="ARBA00004651"/>
    </source>
</evidence>
<dbReference type="InterPro" id="IPR005829">
    <property type="entry name" value="Sugar_transporter_CS"/>
</dbReference>
<evidence type="ECO:0000256" key="3">
    <source>
        <dbReference type="ARBA" id="ARBA00022989"/>
    </source>
</evidence>
<dbReference type="GeneID" id="93644973"/>
<keyword evidence="2" id="KW-0812">Transmembrane</keyword>
<protein>
    <submittedName>
        <fullName evidence="5">Major Facilitator Superfamily protein</fullName>
    </submittedName>
</protein>
<dbReference type="GO" id="GO:0005886">
    <property type="term" value="C:plasma membrane"/>
    <property type="evidence" value="ECO:0007669"/>
    <property type="project" value="UniProtKB-SubCell"/>
</dbReference>
<comment type="subcellular location">
    <subcellularLocation>
        <location evidence="1">Cell membrane</location>
        <topology evidence="1">Multi-pass membrane protein</topology>
    </subcellularLocation>
</comment>
<accession>A0A0B6ALA7</accession>
<dbReference type="Pfam" id="PF07690">
    <property type="entry name" value="MFS_1"/>
    <property type="match status" value="1"/>
</dbReference>
<dbReference type="Proteomes" id="UP000031829">
    <property type="component" value="Chromosome"/>
</dbReference>
<dbReference type="InterPro" id="IPR011701">
    <property type="entry name" value="MFS"/>
</dbReference>
<dbReference type="Gene3D" id="1.20.1250.20">
    <property type="entry name" value="MFS general substrate transporter like domains"/>
    <property type="match status" value="1"/>
</dbReference>
<dbReference type="GO" id="GO:0022857">
    <property type="term" value="F:transmembrane transporter activity"/>
    <property type="evidence" value="ECO:0007669"/>
    <property type="project" value="InterPro"/>
</dbReference>
<dbReference type="InterPro" id="IPR052528">
    <property type="entry name" value="Sugar_transport-like"/>
</dbReference>
<evidence type="ECO:0000256" key="4">
    <source>
        <dbReference type="ARBA" id="ARBA00023136"/>
    </source>
</evidence>
<sequence length="425" mass="46990">MPLLKKVVGDVEVSKDLLLLLIIGGLYALAISISNSFVNIYLWKQSGEFSDLAIYNLAVVVLQPLTFILAGKWAKRIDRVVVLRLGVSFLAVFYIAVLVSGANAAEYLVLLGGLLGIGYGFYWLAFNVLTFEITEPDTRDFFNGFLGILNSFAGMIGPLGAGFVISALYESLGYKIVFGVSLLLFIGAVVLSFFITRRAAEGVYKFKEVWAERKVNKDWNRILQAHFFQGLREGTFIFVVSVMVFITTGSELALGTYGLVNSAVAFVGYYVASRFIKQKNRLRFIFTGGLLLYGAVFLLIFNLSYPKLIIYAVCIAIAYPILLVPFISLTYDVIGRAKDVVSKRIEYIVVREVFLNIGRVVSISLFLIAVLFFDEAKSIPILLAIVGAGHTIIYFCVRHISQPLHKKETTVTPPVLNEGDGESPA</sequence>
<organism evidence="5 6">
    <name type="scientific">Priestia megaterium (strain ATCC 14581 / DSM 32 / CCUG 1817 / JCM 2506 / NBRC 15308 / NCIMB 9376 / NCTC 10342 / NRRL B-14308 / VKM B-512 / Ford 19)</name>
    <name type="common">Bacillus megaterium</name>
    <dbReference type="NCBI Taxonomy" id="1348623"/>
    <lineage>
        <taxon>Bacteria</taxon>
        <taxon>Bacillati</taxon>
        <taxon>Bacillota</taxon>
        <taxon>Bacilli</taxon>
        <taxon>Bacillales</taxon>
        <taxon>Bacillaceae</taxon>
        <taxon>Priestia</taxon>
    </lineage>
</organism>
<dbReference type="HOGENOM" id="CLU_054389_0_0_9"/>
<evidence type="ECO:0000256" key="2">
    <source>
        <dbReference type="ARBA" id="ARBA00022692"/>
    </source>
</evidence>
<dbReference type="InterPro" id="IPR036259">
    <property type="entry name" value="MFS_trans_sf"/>
</dbReference>
<dbReference type="PANTHER" id="PTHR23526:SF2">
    <property type="entry name" value="MAJOR FACILITATOR SUPERFAMILY (MFS) PROFILE DOMAIN-CONTAINING PROTEIN"/>
    <property type="match status" value="1"/>
</dbReference>
<gene>
    <name evidence="5" type="ORF">BG04_1506</name>
</gene>